<protein>
    <submittedName>
        <fullName evidence="2">LAME_0F04258g1_1</fullName>
    </submittedName>
</protein>
<organism evidence="2 3">
    <name type="scientific">Lachancea meyersii CBS 8951</name>
    <dbReference type="NCBI Taxonomy" id="1266667"/>
    <lineage>
        <taxon>Eukaryota</taxon>
        <taxon>Fungi</taxon>
        <taxon>Dikarya</taxon>
        <taxon>Ascomycota</taxon>
        <taxon>Saccharomycotina</taxon>
        <taxon>Saccharomycetes</taxon>
        <taxon>Saccharomycetales</taxon>
        <taxon>Saccharomycetaceae</taxon>
        <taxon>Lachancea</taxon>
    </lineage>
</organism>
<name>A0A1G4JRW3_9SACH</name>
<accession>A0A1G4JRW3</accession>
<gene>
    <name evidence="2" type="ORF">LAME_0F04258G</name>
</gene>
<dbReference type="Proteomes" id="UP000191144">
    <property type="component" value="Chromosome F"/>
</dbReference>
<keyword evidence="3" id="KW-1185">Reference proteome</keyword>
<sequence>MTEPLASKTQILITDIPHQDFANGLPQKLQKLLFEEQFPSLKSHCQYYTPLAFLNRVVLIFDQEEATLTVHEFLLEHLASQKPIKVFLTESLLAKPRSKSHDSSPIDNVEFHTFKKPQLSLDTQGSPNGSPSLSPDRADPRSPTAMKFPDDGKIHYYQEPLPKSESPERDNTSQEGTKLLYQPRLSLNTTNTGRSSDSFMSAPVSPSITLNEFTT</sequence>
<feature type="compositionally biased region" description="Polar residues" evidence="1">
    <location>
        <begin position="185"/>
        <end position="215"/>
    </location>
</feature>
<feature type="region of interest" description="Disordered" evidence="1">
    <location>
        <begin position="118"/>
        <end position="215"/>
    </location>
</feature>
<evidence type="ECO:0000313" key="2">
    <source>
        <dbReference type="EMBL" id="SCU93567.1"/>
    </source>
</evidence>
<dbReference type="OrthoDB" id="4069757at2759"/>
<dbReference type="EMBL" id="LT598477">
    <property type="protein sequence ID" value="SCU93567.1"/>
    <property type="molecule type" value="Genomic_DNA"/>
</dbReference>
<proteinExistence type="predicted"/>
<dbReference type="AlphaFoldDB" id="A0A1G4JRW3"/>
<feature type="compositionally biased region" description="Polar residues" evidence="1">
    <location>
        <begin position="120"/>
        <end position="133"/>
    </location>
</feature>
<evidence type="ECO:0000313" key="3">
    <source>
        <dbReference type="Proteomes" id="UP000191144"/>
    </source>
</evidence>
<evidence type="ECO:0000256" key="1">
    <source>
        <dbReference type="SAM" id="MobiDB-lite"/>
    </source>
</evidence>
<reference evidence="3" key="1">
    <citation type="submission" date="2016-03" db="EMBL/GenBank/DDBJ databases">
        <authorList>
            <person name="Devillers Hugo."/>
        </authorList>
    </citation>
    <scope>NUCLEOTIDE SEQUENCE [LARGE SCALE GENOMIC DNA]</scope>
</reference>